<dbReference type="Gene3D" id="2.60.120.380">
    <property type="match status" value="1"/>
</dbReference>
<evidence type="ECO:0000313" key="2">
    <source>
        <dbReference type="EMBL" id="WXL27874.1"/>
    </source>
</evidence>
<feature type="signal peptide" evidence="1">
    <location>
        <begin position="1"/>
        <end position="22"/>
    </location>
</feature>
<organism evidence="2 3">
    <name type="scientific">Ectopseudomonas mendocina</name>
    <name type="common">Pseudomonas mendocina</name>
    <dbReference type="NCBI Taxonomy" id="300"/>
    <lineage>
        <taxon>Bacteria</taxon>
        <taxon>Pseudomonadati</taxon>
        <taxon>Pseudomonadota</taxon>
        <taxon>Gammaproteobacteria</taxon>
        <taxon>Pseudomonadales</taxon>
        <taxon>Pseudomonadaceae</taxon>
        <taxon>Ectopseudomonas</taxon>
    </lineage>
</organism>
<evidence type="ECO:0000313" key="3">
    <source>
        <dbReference type="Proteomes" id="UP001476583"/>
    </source>
</evidence>
<reference evidence="2 3" key="1">
    <citation type="submission" date="2024-03" db="EMBL/GenBank/DDBJ databases">
        <title>Complete genome of BD2.</title>
        <authorList>
            <person name="Cao G."/>
        </authorList>
    </citation>
    <scope>NUCLEOTIDE SEQUENCE [LARGE SCALE GENOMIC DNA]</scope>
    <source>
        <strain evidence="2 3">BD2</strain>
    </source>
</reference>
<evidence type="ECO:0008006" key="4">
    <source>
        <dbReference type="Google" id="ProtNLM"/>
    </source>
</evidence>
<evidence type="ECO:0000256" key="1">
    <source>
        <dbReference type="SAM" id="SignalP"/>
    </source>
</evidence>
<feature type="chain" id="PRO_5045938729" description="ABC transporter substrate-binding protein" evidence="1">
    <location>
        <begin position="23"/>
        <end position="445"/>
    </location>
</feature>
<protein>
    <recommendedName>
        <fullName evidence="4">ABC transporter substrate-binding protein</fullName>
    </recommendedName>
</protein>
<keyword evidence="1" id="KW-0732">Signal</keyword>
<proteinExistence type="predicted"/>
<dbReference type="EMBL" id="CP148074">
    <property type="protein sequence ID" value="WXL27874.1"/>
    <property type="molecule type" value="Genomic_DNA"/>
</dbReference>
<name>A0ABZ2RUA5_ECTME</name>
<gene>
    <name evidence="2" type="ORF">WG219_10655</name>
</gene>
<sequence>MRKAFAPVPRLFLLSGLSVAIAGCAGNPLQPSVNTSEPSSLHGELTTQSKVNVNNGSRYQSYGLRLQEGEAVRIEQSEPLATQLTLLDSQGRLVAGPGADNLTLVSSQTGSYTLSVSGSSSTDYGPFALALQPIEARSSGELGAGDSFAGSLKSGGNAYQLKITEAAIYTIKMASDAFDTTLALQGRGLTAENDDFGDSTNSQLSVFLEPGTYQLRAGALDEAARGAYSLDVEERKLPTGVKFTNSGALQAGKTITGLVSMSPATYSIELKQAARVQLEMRSSELDALLALSGNGVEYTDDDGAGNTDARLSALLLPGRYKIEAKSINDQSGVFELSYVQFPVSEARLTSIRPGQYAQGSHTPSRPAQATIIIPEAGEYVIDLASANFDVLLELKGHGVEVQDDDSGGGTNARISQYLEAGEYQVKVSSVDESGGRFTLSVQGGN</sequence>
<keyword evidence="3" id="KW-1185">Reference proteome</keyword>
<dbReference type="Proteomes" id="UP001476583">
    <property type="component" value="Chromosome"/>
</dbReference>
<dbReference type="PROSITE" id="PS51257">
    <property type="entry name" value="PROKAR_LIPOPROTEIN"/>
    <property type="match status" value="1"/>
</dbReference>
<accession>A0ABZ2RUA5</accession>